<sequence>MTSDLDKILSFVNSNLTLVDSKSVCGIEHLHQAATLSLSSHNNGFNLSKDKSTEVLLYLTSLRQISKALKLAGINKDTEAVGWVYFGDSSPELSEIITEDDSVISIKNYDFSNLAKDIDISLDDHVKQKIIMTRTAILPVQPR</sequence>
<dbReference type="EMBL" id="MIYX01000004">
    <property type="protein sequence ID" value="OIR21564.1"/>
    <property type="molecule type" value="Genomic_DNA"/>
</dbReference>
<dbReference type="InterPro" id="IPR036504">
    <property type="entry name" value="CGI121/TPRKB_sf"/>
</dbReference>
<organism evidence="2 3">
    <name type="scientific">Marine Group III euryarchaeote CG-Epi4</name>
    <dbReference type="NCBI Taxonomy" id="1888998"/>
    <lineage>
        <taxon>Archaea</taxon>
        <taxon>Methanobacteriati</taxon>
        <taxon>Thermoplasmatota</taxon>
        <taxon>Thermoplasmata</taxon>
        <taxon>Candidatus Thermoprofundales</taxon>
    </lineage>
</organism>
<dbReference type="Gene3D" id="3.30.2380.10">
    <property type="entry name" value="CGI121/TPRKB"/>
    <property type="match status" value="1"/>
</dbReference>
<dbReference type="Proteomes" id="UP000183375">
    <property type="component" value="Unassembled WGS sequence"/>
</dbReference>
<comment type="similarity">
    <text evidence="1">Belongs to the CGI121/TPRKB family.</text>
</comment>
<evidence type="ECO:0000256" key="1">
    <source>
        <dbReference type="ARBA" id="ARBA00005546"/>
    </source>
</evidence>
<gene>
    <name evidence="2" type="ORF">BEU01_02395</name>
</gene>
<comment type="caution">
    <text evidence="2">The sequence shown here is derived from an EMBL/GenBank/DDBJ whole genome shotgun (WGS) entry which is preliminary data.</text>
</comment>
<name>A0A1J5U6D8_9ARCH</name>
<dbReference type="InterPro" id="IPR013926">
    <property type="entry name" value="CGI121/TPRKB"/>
</dbReference>
<dbReference type="AlphaFoldDB" id="A0A1J5U6D8"/>
<reference evidence="2 3" key="1">
    <citation type="submission" date="2016-08" db="EMBL/GenBank/DDBJ databases">
        <title>New Insights into Marine Group III Euryarchaeota, from dark to light.</title>
        <authorList>
            <person name="Haro-Moreno J.M."/>
            <person name="Rodriguez-Valera F."/>
            <person name="Lopez-Garcia P."/>
            <person name="Moreira D."/>
            <person name="Martin-Cuadrado A.B."/>
        </authorList>
    </citation>
    <scope>NUCLEOTIDE SEQUENCE [LARGE SCALE GENOMIC DNA]</scope>
    <source>
        <strain evidence="2">CG-Epi4</strain>
    </source>
</reference>
<dbReference type="NCBIfam" id="NF011465">
    <property type="entry name" value="PRK14886.1-1"/>
    <property type="match status" value="1"/>
</dbReference>
<proteinExistence type="inferred from homology"/>
<dbReference type="Pfam" id="PF08617">
    <property type="entry name" value="CGI-121"/>
    <property type="match status" value="1"/>
</dbReference>
<evidence type="ECO:0000313" key="3">
    <source>
        <dbReference type="Proteomes" id="UP000183375"/>
    </source>
</evidence>
<dbReference type="SUPFAM" id="SSF143870">
    <property type="entry name" value="PF0523-like"/>
    <property type="match status" value="1"/>
</dbReference>
<protein>
    <submittedName>
        <fullName evidence="2">Uncharacterized protein</fullName>
    </submittedName>
</protein>
<evidence type="ECO:0000313" key="2">
    <source>
        <dbReference type="EMBL" id="OIR21564.1"/>
    </source>
</evidence>
<accession>A0A1J5U6D8</accession>